<name>A0A291PFS8_9PROT</name>
<dbReference type="Gene3D" id="3.30.420.10">
    <property type="entry name" value="Ribonuclease H-like superfamily/Ribonuclease H"/>
    <property type="match status" value="1"/>
</dbReference>
<dbReference type="Pfam" id="PF13358">
    <property type="entry name" value="DDE_3"/>
    <property type="match status" value="1"/>
</dbReference>
<evidence type="ECO:0000313" key="2">
    <source>
        <dbReference type="EMBL" id="ATJ90231.1"/>
    </source>
</evidence>
<accession>A0A291PFS8</accession>
<evidence type="ECO:0000259" key="1">
    <source>
        <dbReference type="Pfam" id="PF13358"/>
    </source>
</evidence>
<gene>
    <name evidence="2" type="ORF">CIW82_05510</name>
</gene>
<organism evidence="2 3">
    <name type="scientific">Acetobacter tropicalis</name>
    <dbReference type="NCBI Taxonomy" id="104102"/>
    <lineage>
        <taxon>Bacteria</taxon>
        <taxon>Pseudomonadati</taxon>
        <taxon>Pseudomonadota</taxon>
        <taxon>Alphaproteobacteria</taxon>
        <taxon>Acetobacterales</taxon>
        <taxon>Acetobacteraceae</taxon>
        <taxon>Acetobacter</taxon>
    </lineage>
</organism>
<evidence type="ECO:0000313" key="3">
    <source>
        <dbReference type="Proteomes" id="UP000220394"/>
    </source>
</evidence>
<dbReference type="InterPro" id="IPR036397">
    <property type="entry name" value="RNaseH_sf"/>
</dbReference>
<dbReference type="GO" id="GO:0003676">
    <property type="term" value="F:nucleic acid binding"/>
    <property type="evidence" value="ECO:0007669"/>
    <property type="project" value="InterPro"/>
</dbReference>
<reference evidence="2 3" key="1">
    <citation type="submission" date="2017-08" db="EMBL/GenBank/DDBJ databases">
        <title>Complete Genome Sequence of Acetobacter tropicalis Oregon-R-modENCODE STRAIN BDGP1, an acetic acid bacterium isolated from Drosophila melanogaster gut.</title>
        <authorList>
            <person name="Wan K.H."/>
            <person name="Yu C."/>
            <person name="Park S."/>
            <person name="Hammonds A.S."/>
            <person name="Booth B.W."/>
            <person name="Celniker S.E."/>
        </authorList>
    </citation>
    <scope>NUCLEOTIDE SEQUENCE [LARGE SCALE GENOMIC DNA]</scope>
    <source>
        <strain evidence="2 3">BDGP1</strain>
    </source>
</reference>
<dbReference type="KEGG" id="ato:CIW82_05510"/>
<protein>
    <recommendedName>
        <fullName evidence="1">Tc1-like transposase DDE domain-containing protein</fullName>
    </recommendedName>
</protein>
<dbReference type="EMBL" id="CP022699">
    <property type="protein sequence ID" value="ATJ90231.1"/>
    <property type="molecule type" value="Genomic_DNA"/>
</dbReference>
<feature type="domain" description="Tc1-like transposase DDE" evidence="1">
    <location>
        <begin position="20"/>
        <end position="59"/>
    </location>
</feature>
<dbReference type="Proteomes" id="UP000220394">
    <property type="component" value="Chromosome"/>
</dbReference>
<dbReference type="InterPro" id="IPR038717">
    <property type="entry name" value="Tc1-like_DDE_dom"/>
</dbReference>
<proteinExistence type="predicted"/>
<sequence length="75" mass="8113">MEDTDLSGCFGHDRITAPRVLDNLGSHKGDAARKAIRAAGARMIFMPPYSPDLNPITECSRNPGSTGAWILSRMP</sequence>
<dbReference type="AlphaFoldDB" id="A0A291PFS8"/>